<sequence length="160" mass="17707">MDDSNVNDISAQIERARLFDLKLVEIRRKVCEPSLLGAGTKARVAIATVKSEAESLLESTTTLSEDVKRLNAAKVANLNHIQDWIEKMLAQIEPLEAKGIEAGLIQTNGIKENVNNETENGIEKTISNCDSFENSHHPGRKSSISRRLFESFSLTPCTKN</sequence>
<keyword evidence="1" id="KW-0808">Transferase</keyword>
<dbReference type="EMBL" id="GDHC01013245">
    <property type="protein sequence ID" value="JAQ05384.1"/>
    <property type="molecule type" value="Transcribed_RNA"/>
</dbReference>
<reference evidence="1" key="2">
    <citation type="submission" date="2014-07" db="EMBL/GenBank/DDBJ databases">
        <authorList>
            <person name="Hull J."/>
        </authorList>
    </citation>
    <scope>NUCLEOTIDE SEQUENCE</scope>
</reference>
<evidence type="ECO:0000313" key="3">
    <source>
        <dbReference type="EMBL" id="JAQ05912.1"/>
    </source>
</evidence>
<dbReference type="GO" id="GO:0016740">
    <property type="term" value="F:transferase activity"/>
    <property type="evidence" value="ECO:0007669"/>
    <property type="project" value="UniProtKB-KW"/>
</dbReference>
<dbReference type="AlphaFoldDB" id="A0A0A9WRG6"/>
<evidence type="ECO:0000313" key="2">
    <source>
        <dbReference type="EMBL" id="JAQ05384.1"/>
    </source>
</evidence>
<reference evidence="1" key="1">
    <citation type="journal article" date="2014" name="PLoS ONE">
        <title>Transcriptome-Based Identification of ABC Transporters in the Western Tarnished Plant Bug Lygus hesperus.</title>
        <authorList>
            <person name="Hull J.J."/>
            <person name="Chaney K."/>
            <person name="Geib S.M."/>
            <person name="Fabrick J.A."/>
            <person name="Brent C.S."/>
            <person name="Walsh D."/>
            <person name="Lavine L.C."/>
        </authorList>
    </citation>
    <scope>NUCLEOTIDE SEQUENCE</scope>
</reference>
<dbReference type="EMBL" id="GDHC01012717">
    <property type="protein sequence ID" value="JAQ05912.1"/>
    <property type="molecule type" value="Transcribed_RNA"/>
</dbReference>
<proteinExistence type="predicted"/>
<gene>
    <name evidence="1" type="primary">ate_1</name>
    <name evidence="1" type="ORF">CM83_13446</name>
    <name evidence="3" type="ORF">g.34530</name>
    <name evidence="2" type="ORF">g.34531</name>
</gene>
<protein>
    <submittedName>
        <fullName evidence="1">Putative arginyl-tRNA--protein transferase</fullName>
    </submittedName>
</protein>
<organism evidence="1">
    <name type="scientific">Lygus hesperus</name>
    <name type="common">Western plant bug</name>
    <dbReference type="NCBI Taxonomy" id="30085"/>
    <lineage>
        <taxon>Eukaryota</taxon>
        <taxon>Metazoa</taxon>
        <taxon>Ecdysozoa</taxon>
        <taxon>Arthropoda</taxon>
        <taxon>Hexapoda</taxon>
        <taxon>Insecta</taxon>
        <taxon>Pterygota</taxon>
        <taxon>Neoptera</taxon>
        <taxon>Paraneoptera</taxon>
        <taxon>Hemiptera</taxon>
        <taxon>Heteroptera</taxon>
        <taxon>Panheteroptera</taxon>
        <taxon>Cimicomorpha</taxon>
        <taxon>Miridae</taxon>
        <taxon>Mirini</taxon>
        <taxon>Lygus</taxon>
    </lineage>
</organism>
<name>A0A0A9WRG6_LYGHE</name>
<evidence type="ECO:0000313" key="1">
    <source>
        <dbReference type="EMBL" id="JAG10394.1"/>
    </source>
</evidence>
<accession>A0A0A9WRG6</accession>
<dbReference type="EMBL" id="GBHO01033210">
    <property type="protein sequence ID" value="JAG10394.1"/>
    <property type="molecule type" value="Transcribed_RNA"/>
</dbReference>
<reference evidence="2" key="3">
    <citation type="journal article" date="2016" name="Gigascience">
        <title>De novo construction of an expanded transcriptome assembly for the western tarnished plant bug, Lygus hesperus.</title>
        <authorList>
            <person name="Tassone E.E."/>
            <person name="Geib S.M."/>
            <person name="Hall B."/>
            <person name="Fabrick J.A."/>
            <person name="Brent C.S."/>
            <person name="Hull J.J."/>
        </authorList>
    </citation>
    <scope>NUCLEOTIDE SEQUENCE</scope>
</reference>